<dbReference type="PANTHER" id="PTHR10322:SF23">
    <property type="entry name" value="DNA POLYMERASE DELTA CATALYTIC SUBUNIT"/>
    <property type="match status" value="1"/>
</dbReference>
<evidence type="ECO:0000256" key="3">
    <source>
        <dbReference type="ARBA" id="ARBA00015749"/>
    </source>
</evidence>
<evidence type="ECO:0000313" key="13">
    <source>
        <dbReference type="EMBL" id="QHT27768.1"/>
    </source>
</evidence>
<dbReference type="EMBL" id="MN738842">
    <property type="protein sequence ID" value="QHT27768.1"/>
    <property type="molecule type" value="Genomic_DNA"/>
</dbReference>
<dbReference type="Gene3D" id="2.40.50.730">
    <property type="match status" value="1"/>
</dbReference>
<dbReference type="GO" id="GO:0008296">
    <property type="term" value="F:3'-5'-DNA exonuclease activity"/>
    <property type="evidence" value="ECO:0007669"/>
    <property type="project" value="TreeGrafter"/>
</dbReference>
<keyword evidence="5" id="KW-0548">Nucleotidyltransferase</keyword>
<evidence type="ECO:0000259" key="12">
    <source>
        <dbReference type="PROSITE" id="PS50819"/>
    </source>
</evidence>
<keyword evidence="7" id="KW-0239">DNA-directed DNA polymerase</keyword>
<dbReference type="GO" id="GO:0043625">
    <property type="term" value="C:delta DNA polymerase complex"/>
    <property type="evidence" value="ECO:0007669"/>
    <property type="project" value="TreeGrafter"/>
</dbReference>
<evidence type="ECO:0000256" key="10">
    <source>
        <dbReference type="ARBA" id="ARBA00049244"/>
    </source>
</evidence>
<dbReference type="SUPFAM" id="SSF53098">
    <property type="entry name" value="Ribonuclease H-like"/>
    <property type="match status" value="1"/>
</dbReference>
<dbReference type="InterPro" id="IPR050240">
    <property type="entry name" value="DNA_pol_type-B"/>
</dbReference>
<dbReference type="GO" id="GO:0006297">
    <property type="term" value="P:nucleotide-excision repair, DNA gap filling"/>
    <property type="evidence" value="ECO:0007669"/>
    <property type="project" value="TreeGrafter"/>
</dbReference>
<dbReference type="PROSITE" id="PS50818">
    <property type="entry name" value="INTEIN_C_TER"/>
    <property type="match status" value="1"/>
</dbReference>
<dbReference type="InterPro" id="IPR006172">
    <property type="entry name" value="DNA-dir_DNA_pol_B"/>
</dbReference>
<dbReference type="GO" id="GO:0003887">
    <property type="term" value="F:DNA-directed DNA polymerase activity"/>
    <property type="evidence" value="ECO:0007669"/>
    <property type="project" value="UniProtKB-KW"/>
</dbReference>
<dbReference type="Pfam" id="PF03104">
    <property type="entry name" value="DNA_pol_B_exo1"/>
    <property type="match status" value="2"/>
</dbReference>
<dbReference type="InterPro" id="IPR036397">
    <property type="entry name" value="RNaseH_sf"/>
</dbReference>
<dbReference type="InterPro" id="IPR027434">
    <property type="entry name" value="Homing_endonucl"/>
</dbReference>
<dbReference type="GO" id="GO:0004519">
    <property type="term" value="F:endonuclease activity"/>
    <property type="evidence" value="ECO:0007669"/>
    <property type="project" value="InterPro"/>
</dbReference>
<dbReference type="InterPro" id="IPR006133">
    <property type="entry name" value="DNA-dir_DNA_pol_B_exonuc"/>
</dbReference>
<evidence type="ECO:0000256" key="5">
    <source>
        <dbReference type="ARBA" id="ARBA00022695"/>
    </source>
</evidence>
<dbReference type="Pfam" id="PF00136">
    <property type="entry name" value="DNA_pol_B"/>
    <property type="match status" value="2"/>
</dbReference>
<feature type="region of interest" description="Disordered" evidence="11">
    <location>
        <begin position="1809"/>
        <end position="1833"/>
    </location>
</feature>
<dbReference type="GO" id="GO:0006287">
    <property type="term" value="P:base-excision repair, gap-filling"/>
    <property type="evidence" value="ECO:0007669"/>
    <property type="project" value="TreeGrafter"/>
</dbReference>
<dbReference type="SUPFAM" id="SSF55608">
    <property type="entry name" value="Homing endonucleases"/>
    <property type="match status" value="1"/>
</dbReference>
<proteinExistence type="inferred from homology"/>
<keyword evidence="4" id="KW-0808">Transferase</keyword>
<dbReference type="Gene3D" id="3.90.1600.10">
    <property type="entry name" value="Palm domain of DNA polymerase"/>
    <property type="match status" value="2"/>
</dbReference>
<feature type="domain" description="DOD-type homing endonuclease" evidence="12">
    <location>
        <begin position="1284"/>
        <end position="1429"/>
    </location>
</feature>
<dbReference type="GO" id="GO:0045004">
    <property type="term" value="P:DNA replication proofreading"/>
    <property type="evidence" value="ECO:0007669"/>
    <property type="project" value="TreeGrafter"/>
</dbReference>
<evidence type="ECO:0000256" key="6">
    <source>
        <dbReference type="ARBA" id="ARBA00022813"/>
    </source>
</evidence>
<dbReference type="Gene3D" id="3.10.28.10">
    <property type="entry name" value="Homing endonucleases"/>
    <property type="match status" value="1"/>
</dbReference>
<accession>A0A6C0EFR9</accession>
<evidence type="ECO:0000256" key="1">
    <source>
        <dbReference type="ARBA" id="ARBA00005755"/>
    </source>
</evidence>
<dbReference type="GO" id="GO:0000166">
    <property type="term" value="F:nucleotide binding"/>
    <property type="evidence" value="ECO:0007669"/>
    <property type="project" value="InterPro"/>
</dbReference>
<protein>
    <recommendedName>
        <fullName evidence="3">DNA polymerase</fullName>
        <ecNumber evidence="2">2.7.7.7</ecNumber>
    </recommendedName>
</protein>
<dbReference type="InterPro" id="IPR036844">
    <property type="entry name" value="Hint_dom_sf"/>
</dbReference>
<dbReference type="PRINTS" id="PR00106">
    <property type="entry name" value="DNAPOLB"/>
</dbReference>
<evidence type="ECO:0000256" key="11">
    <source>
        <dbReference type="SAM" id="MobiDB-lite"/>
    </source>
</evidence>
<comment type="catalytic activity">
    <reaction evidence="10">
        <text>DNA(n) + a 2'-deoxyribonucleoside 5'-triphosphate = DNA(n+1) + diphosphate</text>
        <dbReference type="Rhea" id="RHEA:22508"/>
        <dbReference type="Rhea" id="RHEA-COMP:17339"/>
        <dbReference type="Rhea" id="RHEA-COMP:17340"/>
        <dbReference type="ChEBI" id="CHEBI:33019"/>
        <dbReference type="ChEBI" id="CHEBI:61560"/>
        <dbReference type="ChEBI" id="CHEBI:173112"/>
        <dbReference type="EC" id="2.7.7.7"/>
    </reaction>
</comment>
<sequence>MSFPRKKIKWSPSNDLEFLCIDWIECDETIYEDCFYDNTKKDNDEGLTEKEEEDKKHNKHYTIFVFGITIEGYSVCAKILNYQPYFYVKIPEQFKDQPKLKKKFIKEFFDKKDLNFGKINTYNKLDDKITSSNPKVSNDASYLLKMRDKLETSEYKSALDESKICDKNSEIFWSFTNNAKYDFWKLPFQSKEGYHLFSSFMKMNKHYPKMYDKTKEPKKPYYLDFKLFESELEPLLRFFHDMKIKPSNWIKFNKRSYKMKPNMSSCQINVEIDYKKVIPLDKQEIPPIIVASYDIECDSSHGDFPLAKKDYKKLANELVVSYLNKKIKLNKMPKSSQEYHTLSSELKTFTFFKKRIIQAFDLEKQYYLHQKKDDETEEERLELLEKLEPKIDDDISKVYFKVRDIKSKKDNKIIIENYLKTENFNTLCKELLFICDRPIKKIIANQKMKAVITSINIQYERKEEYRIKTYKQDAKPCSIHDLISIIKTVSKKTKFPFENLKMKILGKDVLVKYVNQELRSAFPQVRGDKVIQIGTVFWRYGDDKPIYNNIITLKECAPIPNVDVFSFTKERDVLLEWTKMIRNYDPDIILGYNIFGFDEVFMFDRANELIAKGNVGDTKYQKFINMGRLNADTYKNIWNCKGKLLKKKLASSALGANYLEYFNTPGRVQIDLLKVIQGGLTKLDSYKLDSVAEFYICGKILKVGRSECDDVINESYWLHITNIKELEVGNYLIITLKTGEKVENGTKFIIEELDAENEYIKLNEPISASINSQAPKWGIAKDDVTPKQIFEFQKGTNEQRAIVAKYCIQDCALVIRLLKKLDTIVNNVGMSNVCLVPFSYIFMRGQGIKIFSLVVNECSETGFLLPTLDKVWTDKGDDDIEIIENEDKIIELGVSSLHNETLSNLVGRDDNEDDDRENTKFTLGNDFNKININGDGFEGAIVLDPIPGIYIDDPITVLDFSSLYPSEMIASNLSHDSHCEDKYWLGDEGAMRIKALGYDYLDIEYDVFSLIDPKNHNKGKQKTGVTTERFVQYNDGKKGLIPNIERKLLGARKATKKKMKEEKDPFKQSILDGLQLAYKVTANSLYGQIGASTSKIYKKAIAASTTAGGRRCIYRAKDYCLKNNPGCEVVYGDSVTKDTPLLLKNKITNEIEIKQIDELGDIEWSKYDNFKINDITNSDKLQNKCDNYLIYTSNGWSNIRRIIKHKTTKKIYRINTHTGIVDITEDHSLLDEDLNPIKPLNANVGMKLKHNYPEFDNNTINLQNILNIINNIYNYDLNFKEAFIYGFFFGDGSCGKYNCPSGIKYSWGLNQKSYKMCSILQSILIDVFGDYFSIYDTLNSSNIYKIAPRGSIKKYVNLFRNICYNKDKYKIIPLKYLNGDINLRIAYFAGYYAADGYKCLNTASKNIILSNKGKIGTSMLYYLMKSIGLKVSVNTRKDKNNIFKLTGTNKKQRKHPNEIKKIEYIKTINNDEYVYDIETDVGNFNSGFPLIVKNTDSVFVKFNLVHEDGTYPQTDLDKVQRSIDIGLELQKKLKDDKYFTPPHDLEYEKVFYPLMLITKKRYAGEKFEFDASSSAFTSMGIVLKRRDNAPILKHAYGGVMKKIMKEKNIESAIEFVRLCCQEIIDNKYELNMFVISKTLRDYYKDPESIAHKVLANRMGERDPGNKPASNERIPYAYIKVEEKAGVKLLQGDKIEHVNYITENDLQLDYYIYIKNQLLKPICQIFELVVENMKGYPYHANHFENLWDIYYEKYKYDKKKTDKKISEEKQKVVAKLIFKEYMIQAHNKQNKVNTLDGWLQIIDDAFNEENDENEEDTIEDEADNSKSESTTKQVKKTVVKKKLKRQTAISDFF</sequence>
<evidence type="ECO:0000256" key="7">
    <source>
        <dbReference type="ARBA" id="ARBA00022932"/>
    </source>
</evidence>
<feature type="compositionally biased region" description="Acidic residues" evidence="11">
    <location>
        <begin position="1809"/>
        <end position="1821"/>
    </location>
</feature>
<dbReference type="PANTHER" id="PTHR10322">
    <property type="entry name" value="DNA POLYMERASE CATALYTIC SUBUNIT"/>
    <property type="match status" value="1"/>
</dbReference>
<evidence type="ECO:0000256" key="9">
    <source>
        <dbReference type="ARBA" id="ARBA00023125"/>
    </source>
</evidence>
<dbReference type="InterPro" id="IPR004042">
    <property type="entry name" value="Intein_endonuc_central"/>
</dbReference>
<evidence type="ECO:0000256" key="4">
    <source>
        <dbReference type="ARBA" id="ARBA00022679"/>
    </source>
</evidence>
<comment type="similarity">
    <text evidence="1">Belongs to the DNA polymerase type-B family.</text>
</comment>
<dbReference type="Gene3D" id="1.10.287.690">
    <property type="entry name" value="Helix hairpin bin"/>
    <property type="match status" value="1"/>
</dbReference>
<dbReference type="InterPro" id="IPR012337">
    <property type="entry name" value="RNaseH-like_sf"/>
</dbReference>
<dbReference type="InterPro" id="IPR042087">
    <property type="entry name" value="DNA_pol_B_thumb"/>
</dbReference>
<keyword evidence="8" id="KW-0651">Protein splicing</keyword>
<dbReference type="InterPro" id="IPR023211">
    <property type="entry name" value="DNA_pol_palm_dom_sf"/>
</dbReference>
<dbReference type="InterPro" id="IPR030934">
    <property type="entry name" value="Intein_C"/>
</dbReference>
<dbReference type="InterPro" id="IPR006134">
    <property type="entry name" value="DNA-dir_DNA_pol_B_multi_dom"/>
</dbReference>
<dbReference type="SUPFAM" id="SSF51294">
    <property type="entry name" value="Hedgehog/intein (Hint) domain"/>
    <property type="match status" value="1"/>
</dbReference>
<dbReference type="InterPro" id="IPR043502">
    <property type="entry name" value="DNA/RNA_pol_sf"/>
</dbReference>
<keyword evidence="9" id="KW-0238">DNA-binding</keyword>
<dbReference type="Gene3D" id="1.10.132.60">
    <property type="entry name" value="DNA polymerase family B, C-terminal domain"/>
    <property type="match status" value="1"/>
</dbReference>
<organism evidence="13">
    <name type="scientific">viral metagenome</name>
    <dbReference type="NCBI Taxonomy" id="1070528"/>
    <lineage>
        <taxon>unclassified sequences</taxon>
        <taxon>metagenomes</taxon>
        <taxon>organismal metagenomes</taxon>
    </lineage>
</organism>
<dbReference type="EC" id="2.7.7.7" evidence="2"/>
<dbReference type="SUPFAM" id="SSF56672">
    <property type="entry name" value="DNA/RNA polymerases"/>
    <property type="match status" value="1"/>
</dbReference>
<evidence type="ECO:0000256" key="2">
    <source>
        <dbReference type="ARBA" id="ARBA00012417"/>
    </source>
</evidence>
<dbReference type="SMART" id="SM00486">
    <property type="entry name" value="POLBc"/>
    <property type="match status" value="1"/>
</dbReference>
<dbReference type="PROSITE" id="PS50819">
    <property type="entry name" value="INTEIN_ENDONUCLEASE"/>
    <property type="match status" value="1"/>
</dbReference>
<keyword evidence="6" id="KW-0068">Autocatalytic cleavage</keyword>
<dbReference type="Gene3D" id="3.30.420.10">
    <property type="entry name" value="Ribonuclease H-like superfamily/Ribonuclease H"/>
    <property type="match status" value="2"/>
</dbReference>
<name>A0A6C0EFR9_9ZZZZ</name>
<dbReference type="GO" id="GO:0003677">
    <property type="term" value="F:DNA binding"/>
    <property type="evidence" value="ECO:0007669"/>
    <property type="project" value="UniProtKB-KW"/>
</dbReference>
<evidence type="ECO:0000256" key="8">
    <source>
        <dbReference type="ARBA" id="ARBA00023000"/>
    </source>
</evidence>
<reference evidence="13" key="1">
    <citation type="journal article" date="2020" name="Nature">
        <title>Giant virus diversity and host interactions through global metagenomics.</title>
        <authorList>
            <person name="Schulz F."/>
            <person name="Roux S."/>
            <person name="Paez-Espino D."/>
            <person name="Jungbluth S."/>
            <person name="Walsh D.A."/>
            <person name="Denef V.J."/>
            <person name="McMahon K.D."/>
            <person name="Konstantinidis K.T."/>
            <person name="Eloe-Fadrosh E.A."/>
            <person name="Kyrpides N.C."/>
            <person name="Woyke T."/>
        </authorList>
    </citation>
    <scope>NUCLEOTIDE SEQUENCE</scope>
    <source>
        <strain evidence="13">GVMAG-M-3300000115-19</strain>
    </source>
</reference>